<proteinExistence type="predicted"/>
<dbReference type="EMBL" id="QFQZ01000012">
    <property type="protein sequence ID" value="PZR35782.1"/>
    <property type="molecule type" value="Genomic_DNA"/>
</dbReference>
<dbReference type="Proteomes" id="UP000249393">
    <property type="component" value="Unassembled WGS sequence"/>
</dbReference>
<sequence>MNDNDTPQSTDIMLGRIDGKLTALIDAFGLHRVETNRRFEKHEEVHEDHGERLTKLERFRWLIVGIASAVASVASLVLSAFLTQVLG</sequence>
<gene>
    <name evidence="2" type="ORF">DI526_05700</name>
</gene>
<protein>
    <submittedName>
        <fullName evidence="2">Uncharacterized protein</fullName>
    </submittedName>
</protein>
<dbReference type="RefSeq" id="WP_304275226.1">
    <property type="nucleotide sequence ID" value="NZ_QFQZ01000012.1"/>
</dbReference>
<evidence type="ECO:0000313" key="2">
    <source>
        <dbReference type="EMBL" id="PZR35782.1"/>
    </source>
</evidence>
<reference evidence="2 3" key="1">
    <citation type="submission" date="2017-08" db="EMBL/GenBank/DDBJ databases">
        <title>Infants hospitalized years apart are colonized by the same room-sourced microbial strains.</title>
        <authorList>
            <person name="Brooks B."/>
            <person name="Olm M.R."/>
            <person name="Firek B.A."/>
            <person name="Baker R."/>
            <person name="Thomas B.C."/>
            <person name="Morowitz M.J."/>
            <person name="Banfield J.F."/>
        </authorList>
    </citation>
    <scope>NUCLEOTIDE SEQUENCE [LARGE SCALE GENOMIC DNA]</scope>
    <source>
        <strain evidence="2">S2_003_000_R2_4</strain>
    </source>
</reference>
<dbReference type="AlphaFoldDB" id="A0A2W5V9B3"/>
<keyword evidence="1" id="KW-0472">Membrane</keyword>
<evidence type="ECO:0000313" key="3">
    <source>
        <dbReference type="Proteomes" id="UP000249393"/>
    </source>
</evidence>
<evidence type="ECO:0000256" key="1">
    <source>
        <dbReference type="SAM" id="Phobius"/>
    </source>
</evidence>
<accession>A0A2W5V9B3</accession>
<name>A0A2W5V9B3_9CAUL</name>
<comment type="caution">
    <text evidence="2">The sequence shown here is derived from an EMBL/GenBank/DDBJ whole genome shotgun (WGS) entry which is preliminary data.</text>
</comment>
<organism evidence="2 3">
    <name type="scientific">Caulobacter segnis</name>
    <dbReference type="NCBI Taxonomy" id="88688"/>
    <lineage>
        <taxon>Bacteria</taxon>
        <taxon>Pseudomonadati</taxon>
        <taxon>Pseudomonadota</taxon>
        <taxon>Alphaproteobacteria</taxon>
        <taxon>Caulobacterales</taxon>
        <taxon>Caulobacteraceae</taxon>
        <taxon>Caulobacter</taxon>
    </lineage>
</organism>
<feature type="transmembrane region" description="Helical" evidence="1">
    <location>
        <begin position="61"/>
        <end position="82"/>
    </location>
</feature>
<keyword evidence="1" id="KW-1133">Transmembrane helix</keyword>
<keyword evidence="1" id="KW-0812">Transmembrane</keyword>